<accession>A0A517SV66</accession>
<dbReference type="EMBL" id="CP036272">
    <property type="protein sequence ID" value="QDT60008.1"/>
    <property type="molecule type" value="Genomic_DNA"/>
</dbReference>
<dbReference type="Proteomes" id="UP000315003">
    <property type="component" value="Chromosome"/>
</dbReference>
<gene>
    <name evidence="1" type="ORF">SV7mr_25240</name>
</gene>
<dbReference type="RefSeq" id="WP_145272224.1">
    <property type="nucleotide sequence ID" value="NZ_CP036272.1"/>
</dbReference>
<keyword evidence="2" id="KW-1185">Reference proteome</keyword>
<dbReference type="OrthoDB" id="1432332at2"/>
<evidence type="ECO:0000313" key="2">
    <source>
        <dbReference type="Proteomes" id="UP000315003"/>
    </source>
</evidence>
<sequence>MDNTVVTIYCCGTGEHRDKLDNIVPYTWRATNGARVYMNDGAGNGRYDILKSEHILKTVESGGNFWFQKDKAFKSKNTSLIKGNIGGVGTQDNIINSIQFLWMEYYAKNKPTFGTINLCGWSRGAVTCILLAHAIEEAGFRAMIPSLKVNIFAIDPVPGGVNDFGSGNFDKTGRVGTPDELAMCVNEYQAVLAENVGGAIGTAFRNCSPDFTGASRNSPMKTEFPLPGSHSNVAKINSGNTVGRLSISLCHRFLRRHGTDLLLPMEMSEDQELEQFAEILLQHGKFKKKGVFNRKKVFKKWSVATMRAGIVRNAERAHRFFVNHYHAELLERRLPRVAAYIAGGTPIGSSELQAVRLQFPKTYEVMSAIGYL</sequence>
<proteinExistence type="predicted"/>
<reference evidence="1 2" key="1">
    <citation type="submission" date="2019-02" db="EMBL/GenBank/DDBJ databases">
        <title>Deep-cultivation of Planctomycetes and their phenomic and genomic characterization uncovers novel biology.</title>
        <authorList>
            <person name="Wiegand S."/>
            <person name="Jogler M."/>
            <person name="Boedeker C."/>
            <person name="Pinto D."/>
            <person name="Vollmers J."/>
            <person name="Rivas-Marin E."/>
            <person name="Kohn T."/>
            <person name="Peeters S.H."/>
            <person name="Heuer A."/>
            <person name="Rast P."/>
            <person name="Oberbeckmann S."/>
            <person name="Bunk B."/>
            <person name="Jeske O."/>
            <person name="Meyerdierks A."/>
            <person name="Storesund J.E."/>
            <person name="Kallscheuer N."/>
            <person name="Luecker S."/>
            <person name="Lage O.M."/>
            <person name="Pohl T."/>
            <person name="Merkel B.J."/>
            <person name="Hornburger P."/>
            <person name="Mueller R.-W."/>
            <person name="Bruemmer F."/>
            <person name="Labrenz M."/>
            <person name="Spormann A.M."/>
            <person name="Op den Camp H."/>
            <person name="Overmann J."/>
            <person name="Amann R."/>
            <person name="Jetten M.S.M."/>
            <person name="Mascher T."/>
            <person name="Medema M.H."/>
            <person name="Devos D.P."/>
            <person name="Kaster A.-K."/>
            <person name="Ovreas L."/>
            <person name="Rohde M."/>
            <person name="Galperin M.Y."/>
            <person name="Jogler C."/>
        </authorList>
    </citation>
    <scope>NUCLEOTIDE SEQUENCE [LARGE SCALE GENOMIC DNA]</scope>
    <source>
        <strain evidence="1 2">SV_7m_r</strain>
    </source>
</reference>
<protein>
    <recommendedName>
        <fullName evidence="3">DUF2235 domain-containing protein</fullName>
    </recommendedName>
</protein>
<evidence type="ECO:0000313" key="1">
    <source>
        <dbReference type="EMBL" id="QDT60008.1"/>
    </source>
</evidence>
<organism evidence="1 2">
    <name type="scientific">Stieleria bergensis</name>
    <dbReference type="NCBI Taxonomy" id="2528025"/>
    <lineage>
        <taxon>Bacteria</taxon>
        <taxon>Pseudomonadati</taxon>
        <taxon>Planctomycetota</taxon>
        <taxon>Planctomycetia</taxon>
        <taxon>Pirellulales</taxon>
        <taxon>Pirellulaceae</taxon>
        <taxon>Stieleria</taxon>
    </lineage>
</organism>
<dbReference type="AlphaFoldDB" id="A0A517SV66"/>
<evidence type="ECO:0008006" key="3">
    <source>
        <dbReference type="Google" id="ProtNLM"/>
    </source>
</evidence>
<name>A0A517SV66_9BACT</name>